<protein>
    <recommendedName>
        <fullName evidence="8">PTS lactose/cellobiose transporter subunit IIA</fullName>
    </recommendedName>
</protein>
<evidence type="ECO:0000256" key="1">
    <source>
        <dbReference type="ARBA" id="ARBA00022448"/>
    </source>
</evidence>
<dbReference type="Pfam" id="PF02255">
    <property type="entry name" value="PTS_IIA"/>
    <property type="match status" value="1"/>
</dbReference>
<accession>A0A0F8SH38</accession>
<feature type="non-terminal residue" evidence="6">
    <location>
        <position position="1"/>
    </location>
</feature>
<dbReference type="Proteomes" id="UP000034692">
    <property type="component" value="Unassembled WGS sequence"/>
</dbReference>
<dbReference type="PANTHER" id="PTHR34382">
    <property type="entry name" value="PTS SYSTEM N,N'-DIACETYLCHITOBIOSE-SPECIFIC EIIA COMPONENT"/>
    <property type="match status" value="1"/>
</dbReference>
<gene>
    <name evidence="6" type="ORF">DU75_10400</name>
</gene>
<dbReference type="EMBL" id="JJQO01000119">
    <property type="protein sequence ID" value="KKH66051.1"/>
    <property type="molecule type" value="Genomic_DNA"/>
</dbReference>
<reference evidence="6 7" key="1">
    <citation type="journal article" date="2015" name="ISME J.">
        <title>Genomic and phenotypic differentiation among Methanosarcina mazei populations from Columbia River sediment.</title>
        <authorList>
            <person name="Youngblut N.D."/>
            <person name="Wirth J.S."/>
            <person name="Henriksen J.R."/>
            <person name="Smith M."/>
            <person name="Simon H."/>
            <person name="Metcalf W.W."/>
            <person name="Whitaker R.J."/>
        </authorList>
    </citation>
    <scope>NUCLEOTIDE SEQUENCE [LARGE SCALE GENOMIC DNA]</scope>
    <source>
        <strain evidence="6 7">1.H.A.2.7</strain>
    </source>
</reference>
<dbReference type="InterPro" id="IPR036542">
    <property type="entry name" value="PTS_IIA_lac/cel_sf"/>
</dbReference>
<dbReference type="InterPro" id="IPR003188">
    <property type="entry name" value="PTS_IIA_lac/cel"/>
</dbReference>
<proteinExistence type="predicted"/>
<dbReference type="GO" id="GO:0016740">
    <property type="term" value="F:transferase activity"/>
    <property type="evidence" value="ECO:0007669"/>
    <property type="project" value="UniProtKB-KW"/>
</dbReference>
<sequence>KDLEEASKELIEVHSIQTDLIQKEAAGIQPEITLLMIHAQDHLMNAMTVKDMAAEFVSLYEKMYLKE</sequence>
<keyword evidence="1" id="KW-0813">Transport</keyword>
<evidence type="ECO:0008006" key="8">
    <source>
        <dbReference type="Google" id="ProtNLM"/>
    </source>
</evidence>
<evidence type="ECO:0000313" key="6">
    <source>
        <dbReference type="EMBL" id="KKH66051.1"/>
    </source>
</evidence>
<evidence type="ECO:0000256" key="5">
    <source>
        <dbReference type="PROSITE-ProRule" id="PRU00418"/>
    </source>
</evidence>
<dbReference type="Gene3D" id="1.20.58.80">
    <property type="entry name" value="Phosphotransferase system, lactose/cellobiose-type IIA subunit"/>
    <property type="match status" value="1"/>
</dbReference>
<dbReference type="SUPFAM" id="SSF46973">
    <property type="entry name" value="Enzyme IIa from lactose specific PTS, IIa-lac"/>
    <property type="match status" value="1"/>
</dbReference>
<evidence type="ECO:0000256" key="4">
    <source>
        <dbReference type="ARBA" id="ARBA00022683"/>
    </source>
</evidence>
<evidence type="ECO:0000256" key="3">
    <source>
        <dbReference type="ARBA" id="ARBA00022679"/>
    </source>
</evidence>
<keyword evidence="4" id="KW-0598">Phosphotransferase system</keyword>
<dbReference type="GO" id="GO:0009401">
    <property type="term" value="P:phosphoenolpyruvate-dependent sugar phosphotransferase system"/>
    <property type="evidence" value="ECO:0007669"/>
    <property type="project" value="UniProtKB-KW"/>
</dbReference>
<organism evidence="6 7">
    <name type="scientific">Methanosarcina mazei</name>
    <name type="common">Methanosarcina frisia</name>
    <dbReference type="NCBI Taxonomy" id="2209"/>
    <lineage>
        <taxon>Archaea</taxon>
        <taxon>Methanobacteriati</taxon>
        <taxon>Methanobacteriota</taxon>
        <taxon>Stenosarchaea group</taxon>
        <taxon>Methanomicrobia</taxon>
        <taxon>Methanosarcinales</taxon>
        <taxon>Methanosarcinaceae</taxon>
        <taxon>Methanosarcina</taxon>
    </lineage>
</organism>
<dbReference type="PROSITE" id="PS51095">
    <property type="entry name" value="PTS_EIIA_TYPE_3"/>
    <property type="match status" value="1"/>
</dbReference>
<dbReference type="AlphaFoldDB" id="A0A0F8SH38"/>
<keyword evidence="2" id="KW-0762">Sugar transport</keyword>
<keyword evidence="3" id="KW-0808">Transferase</keyword>
<dbReference type="PANTHER" id="PTHR34382:SF7">
    <property type="entry name" value="PTS SYSTEM N,N'-DIACETYLCHITOBIOSE-SPECIFIC EIIA COMPONENT"/>
    <property type="match status" value="1"/>
</dbReference>
<comment type="caution">
    <text evidence="6">The sequence shown here is derived from an EMBL/GenBank/DDBJ whole genome shotgun (WGS) entry which is preliminary data.</text>
</comment>
<dbReference type="PATRIC" id="fig|2209.54.peg.2223"/>
<name>A0A0F8SH38_METMZ</name>
<evidence type="ECO:0000313" key="7">
    <source>
        <dbReference type="Proteomes" id="UP000034692"/>
    </source>
</evidence>
<feature type="modified residue" description="Phosphohistidine; by HPr" evidence="5">
    <location>
        <position position="38"/>
    </location>
</feature>
<evidence type="ECO:0000256" key="2">
    <source>
        <dbReference type="ARBA" id="ARBA00022597"/>
    </source>
</evidence>